<dbReference type="Gene3D" id="3.40.50.150">
    <property type="entry name" value="Vaccinia Virus protein VP39"/>
    <property type="match status" value="1"/>
</dbReference>
<proteinExistence type="inferred from homology"/>
<evidence type="ECO:0000256" key="1">
    <source>
        <dbReference type="ARBA" id="ARBA00008361"/>
    </source>
</evidence>
<dbReference type="Proteomes" id="UP000825729">
    <property type="component" value="Unassembled WGS sequence"/>
</dbReference>
<sequence>MSKDDVAPTAASEYLNPHYWDKRFSAEEHYEWFKDYSHFRNLIMDHLNPHDSVLELGCGNSQLSEELYRDGVVDITCIDLSAVAVEKMRARLLENGCKDIKVLQADMLELPFGNDSFDVVIEKGTMDVLFVDSGDPWNPKPETVRKVMTMLEGVDRVLKPHGTFISITFGQPHFRRPFFEAPQFTWSMEWKTFGDGFHYFVYTLKKGKRPLDFKENHEKLEKPSLCLLQDELEGEDYQFRTNVDEL</sequence>
<evidence type="ECO:0000256" key="5">
    <source>
        <dbReference type="ARBA" id="ARBA00022691"/>
    </source>
</evidence>
<dbReference type="SUPFAM" id="SSF53335">
    <property type="entry name" value="S-adenosyl-L-methionine-dependent methyltransferases"/>
    <property type="match status" value="1"/>
</dbReference>
<dbReference type="Pfam" id="PF13847">
    <property type="entry name" value="Methyltransf_31"/>
    <property type="match status" value="1"/>
</dbReference>
<keyword evidence="11" id="KW-1185">Reference proteome</keyword>
<keyword evidence="4" id="KW-0808">Transferase</keyword>
<keyword evidence="3" id="KW-0489">Methyltransferase</keyword>
<dbReference type="FunFam" id="3.40.50.150:FF:000111">
    <property type="entry name" value="EEF1A lysine methyltransferase 4"/>
    <property type="match status" value="1"/>
</dbReference>
<keyword evidence="2" id="KW-0597">Phosphoprotein</keyword>
<accession>A0AAV7DY06</accession>
<comment type="similarity">
    <text evidence="1">Belongs to the methyltransferase superfamily.</text>
</comment>
<evidence type="ECO:0000256" key="7">
    <source>
        <dbReference type="ARBA" id="ARBA00059299"/>
    </source>
</evidence>
<dbReference type="EMBL" id="JAINDJ010000008">
    <property type="protein sequence ID" value="KAG9440889.1"/>
    <property type="molecule type" value="Genomic_DNA"/>
</dbReference>
<comment type="caution">
    <text evidence="10">The sequence shown here is derived from an EMBL/GenBank/DDBJ whole genome shotgun (WGS) entry which is preliminary data.</text>
</comment>
<dbReference type="CDD" id="cd02440">
    <property type="entry name" value="AdoMet_MTases"/>
    <property type="match status" value="1"/>
</dbReference>
<dbReference type="InterPro" id="IPR025714">
    <property type="entry name" value="Methyltranfer_dom"/>
</dbReference>
<feature type="domain" description="Methyltransferase" evidence="9">
    <location>
        <begin position="48"/>
        <end position="170"/>
    </location>
</feature>
<dbReference type="GO" id="GO:0032259">
    <property type="term" value="P:methylation"/>
    <property type="evidence" value="ECO:0007669"/>
    <property type="project" value="UniProtKB-KW"/>
</dbReference>
<evidence type="ECO:0000256" key="6">
    <source>
        <dbReference type="ARBA" id="ARBA00052410"/>
    </source>
</evidence>
<protein>
    <recommendedName>
        <fullName evidence="8">EEF1A lysine methyltransferase 4</fullName>
    </recommendedName>
</protein>
<dbReference type="PANTHER" id="PTHR12176:SF80">
    <property type="entry name" value="EEF1A LYSINE METHYLTRANSFERASE 4"/>
    <property type="match status" value="1"/>
</dbReference>
<evidence type="ECO:0000256" key="3">
    <source>
        <dbReference type="ARBA" id="ARBA00022603"/>
    </source>
</evidence>
<dbReference type="PANTHER" id="PTHR12176">
    <property type="entry name" value="SAM-DEPENDENT METHYLTRANSFERASE SUPERFAMILY PROTEIN"/>
    <property type="match status" value="1"/>
</dbReference>
<name>A0AAV7DY06_ARIFI</name>
<organism evidence="10 11">
    <name type="scientific">Aristolochia fimbriata</name>
    <name type="common">White veined hardy Dutchman's pipe vine</name>
    <dbReference type="NCBI Taxonomy" id="158543"/>
    <lineage>
        <taxon>Eukaryota</taxon>
        <taxon>Viridiplantae</taxon>
        <taxon>Streptophyta</taxon>
        <taxon>Embryophyta</taxon>
        <taxon>Tracheophyta</taxon>
        <taxon>Spermatophyta</taxon>
        <taxon>Magnoliopsida</taxon>
        <taxon>Magnoliidae</taxon>
        <taxon>Piperales</taxon>
        <taxon>Aristolochiaceae</taxon>
        <taxon>Aristolochia</taxon>
    </lineage>
</organism>
<evidence type="ECO:0000256" key="4">
    <source>
        <dbReference type="ARBA" id="ARBA00022679"/>
    </source>
</evidence>
<evidence type="ECO:0000259" key="9">
    <source>
        <dbReference type="Pfam" id="PF13847"/>
    </source>
</evidence>
<evidence type="ECO:0000256" key="2">
    <source>
        <dbReference type="ARBA" id="ARBA00022553"/>
    </source>
</evidence>
<evidence type="ECO:0000313" key="10">
    <source>
        <dbReference type="EMBL" id="KAG9440889.1"/>
    </source>
</evidence>
<reference evidence="10 11" key="1">
    <citation type="submission" date="2021-07" db="EMBL/GenBank/DDBJ databases">
        <title>The Aristolochia fimbriata genome: insights into angiosperm evolution, floral development and chemical biosynthesis.</title>
        <authorList>
            <person name="Jiao Y."/>
        </authorList>
    </citation>
    <scope>NUCLEOTIDE SEQUENCE [LARGE SCALE GENOMIC DNA]</scope>
    <source>
        <strain evidence="10">IBCAS-2021</strain>
        <tissue evidence="10">Leaf</tissue>
    </source>
</reference>
<evidence type="ECO:0000313" key="11">
    <source>
        <dbReference type="Proteomes" id="UP000825729"/>
    </source>
</evidence>
<keyword evidence="5" id="KW-0949">S-adenosyl-L-methionine</keyword>
<gene>
    <name evidence="10" type="ORF">H6P81_021054</name>
</gene>
<dbReference type="GO" id="GO:0008168">
    <property type="term" value="F:methyltransferase activity"/>
    <property type="evidence" value="ECO:0007669"/>
    <property type="project" value="UniProtKB-KW"/>
</dbReference>
<evidence type="ECO:0000256" key="8">
    <source>
        <dbReference type="ARBA" id="ARBA00067848"/>
    </source>
</evidence>
<dbReference type="InterPro" id="IPR029063">
    <property type="entry name" value="SAM-dependent_MTases_sf"/>
</dbReference>
<comment type="catalytic activity">
    <reaction evidence="6">
        <text>N(6),N(6)-dimethyl-L-lysyl-[protein] + S-adenosyl-L-methionine = N(6),N(6),N(6)-trimethyl-L-lysyl-[protein] + S-adenosyl-L-homocysteine + H(+)</text>
        <dbReference type="Rhea" id="RHEA:54200"/>
        <dbReference type="Rhea" id="RHEA-COMP:13826"/>
        <dbReference type="Rhea" id="RHEA-COMP:13827"/>
        <dbReference type="ChEBI" id="CHEBI:15378"/>
        <dbReference type="ChEBI" id="CHEBI:57856"/>
        <dbReference type="ChEBI" id="CHEBI:59789"/>
        <dbReference type="ChEBI" id="CHEBI:61961"/>
        <dbReference type="ChEBI" id="CHEBI:61976"/>
    </reaction>
</comment>
<dbReference type="InterPro" id="IPR051419">
    <property type="entry name" value="Lys/N-term_MeTrsfase_sf"/>
</dbReference>
<dbReference type="AlphaFoldDB" id="A0AAV7DY06"/>
<comment type="function">
    <text evidence="7">Protein-lysine methyltransferase that efficiently catalyzes three successive methylations on 'Lys-36' in eukaryotic translation elongation factor 1 alpha (EEF1A1 or EEF1A2).</text>
</comment>